<gene>
    <name evidence="4" type="ORF">O6P33_10740</name>
</gene>
<dbReference type="InterPro" id="IPR053156">
    <property type="entry name" value="T6SS_TssM-like"/>
</dbReference>
<feature type="domain" description="IcmF-related" evidence="2">
    <location>
        <begin position="313"/>
        <end position="629"/>
    </location>
</feature>
<dbReference type="AlphaFoldDB" id="A0AAE9VMX3"/>
<proteinExistence type="predicted"/>
<keyword evidence="5" id="KW-1185">Reference proteome</keyword>
<dbReference type="InterPro" id="IPR009612">
    <property type="entry name" value="IcmF-rel"/>
</dbReference>
<dbReference type="Pfam" id="PF06744">
    <property type="entry name" value="IcmF_C"/>
    <property type="match status" value="1"/>
</dbReference>
<name>A0AAE9VMX3_9GAMM</name>
<feature type="domain" description="Type VI secretion system component TssM1 helical" evidence="3">
    <location>
        <begin position="776"/>
        <end position="881"/>
    </location>
</feature>
<evidence type="ECO:0000259" key="3">
    <source>
        <dbReference type="Pfam" id="PF21070"/>
    </source>
</evidence>
<dbReference type="Pfam" id="PF06761">
    <property type="entry name" value="IcmF-related"/>
    <property type="match status" value="1"/>
</dbReference>
<dbReference type="KEGG" id="dce:O6P33_10740"/>
<sequence length="1014" mass="113748">MQYLNAQYGFFWKSKITCILFVGNKHSTEQLAPSLTTQRWLEADGRLLLWGGESADNIDPEVLSALKKLRRRRPLDAVVWATDAYLQADSVELQLHTDGLDDEQLARFKRGMADCFKALRWSAPVYLWSLHGVADKNGALVSCLLPNTVNSQQLEQRLNDLQPALIEQGTHAVLDSTQRTFLLGLAAFLRNGGAQQLSQQLPELGAGYPTLPFAGVLFSQGSARGRAKTAHMWLKDTRWDDFFSAIQEVPQSLHARKLGWPWARIMQGALLGLAVLWGLGMLGSYAFNRHLLDNSAAQAALAHDAQQPLAQRLQALADLQQSIGRLQYQQEHSVPVWQRFGLSQHGQLLSALWPVYQASALPLLRDPSAEQLLEHMQLLAVASVASAERKALAQPVYQSLKAYLMLSHAEKMEAEFFTDTLMTLWPQREDLSGGDWQRLGPELLLFYAEHLPQHTDWQLPLEARRVGQTRAMLVREMGNRTSELVLYEEVIEQLTPQYAGVWLSDMVGETDASFLLSTEQWIPGVYTRKAWEEAVLPAIDKVVSQRRSELDWVLSDGTQSLNQEQTPEALKQRLTDRYFSAFANHWQKFLNSLQWRRADHLADTVEQLTLLTDVRQSPLIGLMNTLAYQAKTGRQQEALSDSLMSSAKDIFNKEQQPLIKQNLGYSGPLEPLFAPLLSVLEPSNSGAGAEHLSFTSYLTRASRVRLKLQQVLNAADPQGLSQTLAQSVFQGRSSDLADTQDYARLVAASLGQELAAFGDAVWVQPLEQAWQQLLTPTVQSFNSQWQRAVVNDWQAAFVGRYPLQNNQSDSSLPLQAQYLRGDSGRINQFLSSQLQGVLRKEGTRWVADSNTAQGVRLNPEFLQALDTLGELGDVLFAAGDARLSFSLRPETSQDVMQVKLVIDQQALDYRNEMPQWQHFTWPADTLAPGASLSWRSVDSGMRLYADFSGSWGLIRLLEQAEVSDYPGLPSSYRLRWTTPSGETLSFILRTELGEGPLALLKLRDFNLPQQIFVD</sequence>
<evidence type="ECO:0000313" key="4">
    <source>
        <dbReference type="EMBL" id="WBE24829.1"/>
    </source>
</evidence>
<dbReference type="Pfam" id="PF21070">
    <property type="entry name" value="IcmF_helical"/>
    <property type="match status" value="1"/>
</dbReference>
<dbReference type="InterPro" id="IPR010623">
    <property type="entry name" value="IcmF_C"/>
</dbReference>
<evidence type="ECO:0000259" key="1">
    <source>
        <dbReference type="Pfam" id="PF06744"/>
    </source>
</evidence>
<evidence type="ECO:0000313" key="5">
    <source>
        <dbReference type="Proteomes" id="UP001212189"/>
    </source>
</evidence>
<reference evidence="4 5" key="1">
    <citation type="submission" date="2022-12" db="EMBL/GenBank/DDBJ databases">
        <title>Coexistence and Characterization of a Novel Tigecycline Resistance gene tet(X) variant and blaNDM-1 in a Pseudomonas caeni Isolate of Chicken Origin.</title>
        <authorList>
            <person name="Lu X."/>
            <person name="Zhang L."/>
            <person name="Li R."/>
            <person name="Wang Z."/>
        </authorList>
    </citation>
    <scope>NUCLEOTIDE SEQUENCE [LARGE SCALE GENOMIC DNA]</scope>
    <source>
        <strain evidence="4 5">CE14</strain>
    </source>
</reference>
<evidence type="ECO:0000259" key="2">
    <source>
        <dbReference type="Pfam" id="PF06761"/>
    </source>
</evidence>
<dbReference type="EMBL" id="CP114976">
    <property type="protein sequence ID" value="WBE24829.1"/>
    <property type="molecule type" value="Genomic_DNA"/>
</dbReference>
<dbReference type="InterPro" id="IPR048677">
    <property type="entry name" value="TssM1_hel"/>
</dbReference>
<accession>A0AAE9VMX3</accession>
<organism evidence="4 5">
    <name type="scientific">Denitrificimonas caeni</name>
    <dbReference type="NCBI Taxonomy" id="521720"/>
    <lineage>
        <taxon>Bacteria</taxon>
        <taxon>Pseudomonadati</taxon>
        <taxon>Pseudomonadota</taxon>
        <taxon>Gammaproteobacteria</taxon>
        <taxon>Pseudomonadales</taxon>
        <taxon>Pseudomonadaceae</taxon>
        <taxon>Denitrificimonas</taxon>
    </lineage>
</organism>
<protein>
    <submittedName>
        <fullName evidence="4">Type VI secretion protein VasK</fullName>
    </submittedName>
</protein>
<dbReference type="RefSeq" id="WP_269817772.1">
    <property type="nucleotide sequence ID" value="NZ_CP114976.1"/>
</dbReference>
<feature type="domain" description="Type VI secretion system IcmF C-terminal" evidence="1">
    <location>
        <begin position="885"/>
        <end position="991"/>
    </location>
</feature>
<dbReference type="Proteomes" id="UP001212189">
    <property type="component" value="Chromosome"/>
</dbReference>
<dbReference type="PANTHER" id="PTHR36153">
    <property type="entry name" value="INNER MEMBRANE PROTEIN-RELATED"/>
    <property type="match status" value="1"/>
</dbReference>
<dbReference type="PANTHER" id="PTHR36153:SF1">
    <property type="entry name" value="TYPE VI SECRETION SYSTEM COMPONENT TSSM1"/>
    <property type="match status" value="1"/>
</dbReference>